<dbReference type="KEGG" id="grs:C7S20_09225"/>
<reference evidence="3" key="1">
    <citation type="submission" date="2018-03" db="EMBL/GenBank/DDBJ databases">
        <title>Gramella fulva sp. nov., isolated from a dry surface of tidal flat.</title>
        <authorList>
            <person name="Hwang S.H."/>
            <person name="Hwang W.M."/>
            <person name="Kang K."/>
            <person name="Ahn T.-Y."/>
        </authorList>
    </citation>
    <scope>NUCLEOTIDE SEQUENCE [LARGE SCALE GENOMIC DNA]</scope>
    <source>
        <strain evidence="3">SH35</strain>
    </source>
</reference>
<dbReference type="SMART" id="SM01034">
    <property type="entry name" value="BLUF"/>
    <property type="match status" value="1"/>
</dbReference>
<dbReference type="GO" id="GO:0071949">
    <property type="term" value="F:FAD binding"/>
    <property type="evidence" value="ECO:0007669"/>
    <property type="project" value="InterPro"/>
</dbReference>
<keyword evidence="3" id="KW-1185">Reference proteome</keyword>
<evidence type="ECO:0000313" key="3">
    <source>
        <dbReference type="Proteomes" id="UP000241507"/>
    </source>
</evidence>
<name>A0A2R3Z579_9FLAO</name>
<dbReference type="RefSeq" id="WP_107012214.1">
    <property type="nucleotide sequence ID" value="NZ_CP028136.1"/>
</dbReference>
<dbReference type="AlphaFoldDB" id="A0A2R3Z579"/>
<organism evidence="2 3">
    <name type="scientific">Christiangramia fulva</name>
    <dbReference type="NCBI Taxonomy" id="2126553"/>
    <lineage>
        <taxon>Bacteria</taxon>
        <taxon>Pseudomonadati</taxon>
        <taxon>Bacteroidota</taxon>
        <taxon>Flavobacteriia</taxon>
        <taxon>Flavobacteriales</taxon>
        <taxon>Flavobacteriaceae</taxon>
        <taxon>Christiangramia</taxon>
    </lineage>
</organism>
<dbReference type="EMBL" id="CP028136">
    <property type="protein sequence ID" value="AVR45436.1"/>
    <property type="molecule type" value="Genomic_DNA"/>
</dbReference>
<dbReference type="GO" id="GO:0009882">
    <property type="term" value="F:blue light photoreceptor activity"/>
    <property type="evidence" value="ECO:0007669"/>
    <property type="project" value="InterPro"/>
</dbReference>
<sequence>MRYAISYVSTKSPSVKEEEIYKVLEDSCSYNNENNITGLLVYFDGNFFQLIEGEKEAVRELFYNKIKKDSHHRNIIKFLEKEITNPAYDGYDCDIVNNQFKIDTSKLHKYINHLKVLDPEVRKPVTAILKSIIPDIESRLATTS</sequence>
<dbReference type="InterPro" id="IPR036046">
    <property type="entry name" value="Acylphosphatase-like_dom_sf"/>
</dbReference>
<evidence type="ECO:0000313" key="2">
    <source>
        <dbReference type="EMBL" id="AVR45436.1"/>
    </source>
</evidence>
<dbReference type="InterPro" id="IPR007024">
    <property type="entry name" value="BLUF_domain"/>
</dbReference>
<proteinExistence type="predicted"/>
<dbReference type="SUPFAM" id="SSF54975">
    <property type="entry name" value="Acylphosphatase/BLUF domain-like"/>
    <property type="match status" value="1"/>
</dbReference>
<protein>
    <submittedName>
        <fullName evidence="2">Blue light sensor protein</fullName>
    </submittedName>
</protein>
<dbReference type="Proteomes" id="UP000241507">
    <property type="component" value="Chromosome"/>
</dbReference>
<evidence type="ECO:0000259" key="1">
    <source>
        <dbReference type="PROSITE" id="PS50925"/>
    </source>
</evidence>
<dbReference type="OrthoDB" id="1122028at2"/>
<dbReference type="Pfam" id="PF04940">
    <property type="entry name" value="BLUF"/>
    <property type="match status" value="1"/>
</dbReference>
<feature type="domain" description="BLUF" evidence="1">
    <location>
        <begin position="2"/>
        <end position="94"/>
    </location>
</feature>
<accession>A0A2R3Z579</accession>
<dbReference type="Gene3D" id="3.30.70.100">
    <property type="match status" value="1"/>
</dbReference>
<gene>
    <name evidence="2" type="ORF">C7S20_09225</name>
</gene>
<dbReference type="PROSITE" id="PS50925">
    <property type="entry name" value="BLUF"/>
    <property type="match status" value="1"/>
</dbReference>